<sequence length="80" mass="9287">MSKTSFKIDPSAILPVVRNMALLTYAARIAARTRDRRQVSRTHRCAIHEMPDHILKDIGVTRFEIDHLCFGRARRWRKGA</sequence>
<evidence type="ECO:0000313" key="1">
    <source>
        <dbReference type="EMBL" id="MQW72320.1"/>
    </source>
</evidence>
<name>A0A6G1WRD3_9HYPH</name>
<evidence type="ECO:0008006" key="2">
    <source>
        <dbReference type="Google" id="ProtNLM"/>
    </source>
</evidence>
<dbReference type="AlphaFoldDB" id="A0A6G1WRD3"/>
<dbReference type="EMBL" id="WISB01000149">
    <property type="protein sequence ID" value="MQW72320.1"/>
    <property type="molecule type" value="Genomic_DNA"/>
</dbReference>
<accession>A0A6G1WRD3</accession>
<proteinExistence type="predicted"/>
<reference evidence="1" key="1">
    <citation type="journal article" date="2013" name="Genome Biol.">
        <title>Comparative genomics of the core and accessory genomes of 48 Sinorhizobium strains comprising five genospecies.</title>
        <authorList>
            <person name="Sugawara M."/>
            <person name="Epstein B."/>
            <person name="Badgley B.D."/>
            <person name="Unno T."/>
            <person name="Xu L."/>
            <person name="Reese J."/>
            <person name="Gyaneshwar P."/>
            <person name="Denny R."/>
            <person name="Mudge J."/>
            <person name="Bharti A.K."/>
            <person name="Farmer A.D."/>
            <person name="May G.D."/>
            <person name="Woodward J.E."/>
            <person name="Medigue C."/>
            <person name="Vallenet D."/>
            <person name="Lajus A."/>
            <person name="Rouy Z."/>
            <person name="Martinez-Vaz B."/>
            <person name="Tiffin P."/>
            <person name="Young N.D."/>
            <person name="Sadowsky M.J."/>
        </authorList>
    </citation>
    <scope>NUCLEOTIDE SEQUENCE</scope>
    <source>
        <strain evidence="1">M1</strain>
    </source>
</reference>
<organism evidence="1">
    <name type="scientific">Sinorhizobium medicae</name>
    <dbReference type="NCBI Taxonomy" id="110321"/>
    <lineage>
        <taxon>Bacteria</taxon>
        <taxon>Pseudomonadati</taxon>
        <taxon>Pseudomonadota</taxon>
        <taxon>Alphaproteobacteria</taxon>
        <taxon>Hyphomicrobiales</taxon>
        <taxon>Rhizobiaceae</taxon>
        <taxon>Sinorhizobium/Ensifer group</taxon>
        <taxon>Sinorhizobium</taxon>
    </lineage>
</organism>
<protein>
    <recommendedName>
        <fullName evidence="2">DUF1127 domain-containing protein</fullName>
    </recommendedName>
</protein>
<comment type="caution">
    <text evidence="1">The sequence shown here is derived from an EMBL/GenBank/DDBJ whole genome shotgun (WGS) entry which is preliminary data.</text>
</comment>
<dbReference type="RefSeq" id="WP_018009271.1">
    <property type="nucleotide sequence ID" value="NZ_CP104149.1"/>
</dbReference>
<gene>
    <name evidence="1" type="ORF">GHJ91_25155</name>
</gene>